<reference evidence="2" key="3">
    <citation type="submission" date="2022-06" db="UniProtKB">
        <authorList>
            <consortium name="EnsemblPlants"/>
        </authorList>
    </citation>
    <scope>IDENTIFICATION</scope>
</reference>
<feature type="compositionally biased region" description="Low complexity" evidence="1">
    <location>
        <begin position="24"/>
        <end position="43"/>
    </location>
</feature>
<proteinExistence type="predicted"/>
<evidence type="ECO:0000256" key="1">
    <source>
        <dbReference type="SAM" id="MobiDB-lite"/>
    </source>
</evidence>
<keyword evidence="3" id="KW-1185">Reference proteome</keyword>
<organism evidence="2 3">
    <name type="scientific">Triticum urartu</name>
    <name type="common">Red wild einkorn</name>
    <name type="synonym">Crithodium urartu</name>
    <dbReference type="NCBI Taxonomy" id="4572"/>
    <lineage>
        <taxon>Eukaryota</taxon>
        <taxon>Viridiplantae</taxon>
        <taxon>Streptophyta</taxon>
        <taxon>Embryophyta</taxon>
        <taxon>Tracheophyta</taxon>
        <taxon>Spermatophyta</taxon>
        <taxon>Magnoliopsida</taxon>
        <taxon>Liliopsida</taxon>
        <taxon>Poales</taxon>
        <taxon>Poaceae</taxon>
        <taxon>BOP clade</taxon>
        <taxon>Pooideae</taxon>
        <taxon>Triticodae</taxon>
        <taxon>Triticeae</taxon>
        <taxon>Triticinae</taxon>
        <taxon>Triticum</taxon>
    </lineage>
</organism>
<feature type="compositionally biased region" description="Basic residues" evidence="1">
    <location>
        <begin position="51"/>
        <end position="60"/>
    </location>
</feature>
<dbReference type="Proteomes" id="UP000015106">
    <property type="component" value="Chromosome 2"/>
</dbReference>
<feature type="compositionally biased region" description="Basic residues" evidence="1">
    <location>
        <begin position="88"/>
        <end position="99"/>
    </location>
</feature>
<feature type="compositionally biased region" description="Basic residues" evidence="1">
    <location>
        <begin position="1"/>
        <end position="15"/>
    </location>
</feature>
<reference evidence="2" key="2">
    <citation type="submission" date="2018-03" db="EMBL/GenBank/DDBJ databases">
        <title>The Triticum urartu genome reveals the dynamic nature of wheat genome evolution.</title>
        <authorList>
            <person name="Ling H."/>
            <person name="Ma B."/>
            <person name="Shi X."/>
            <person name="Liu H."/>
            <person name="Dong L."/>
            <person name="Sun H."/>
            <person name="Cao Y."/>
            <person name="Gao Q."/>
            <person name="Zheng S."/>
            <person name="Li Y."/>
            <person name="Yu Y."/>
            <person name="Du H."/>
            <person name="Qi M."/>
            <person name="Li Y."/>
            <person name="Yu H."/>
            <person name="Cui Y."/>
            <person name="Wang N."/>
            <person name="Chen C."/>
            <person name="Wu H."/>
            <person name="Zhao Y."/>
            <person name="Zhang J."/>
            <person name="Li Y."/>
            <person name="Zhou W."/>
            <person name="Zhang B."/>
            <person name="Hu W."/>
            <person name="Eijk M."/>
            <person name="Tang J."/>
            <person name="Witsenboer H."/>
            <person name="Zhao S."/>
            <person name="Li Z."/>
            <person name="Zhang A."/>
            <person name="Wang D."/>
            <person name="Liang C."/>
        </authorList>
    </citation>
    <scope>NUCLEOTIDE SEQUENCE [LARGE SCALE GENOMIC DNA]</scope>
    <source>
        <strain evidence="2">cv. G1812</strain>
    </source>
</reference>
<feature type="compositionally biased region" description="Basic residues" evidence="1">
    <location>
        <begin position="158"/>
        <end position="167"/>
    </location>
</feature>
<reference evidence="3" key="1">
    <citation type="journal article" date="2013" name="Nature">
        <title>Draft genome of the wheat A-genome progenitor Triticum urartu.</title>
        <authorList>
            <person name="Ling H.Q."/>
            <person name="Zhao S."/>
            <person name="Liu D."/>
            <person name="Wang J."/>
            <person name="Sun H."/>
            <person name="Zhang C."/>
            <person name="Fan H."/>
            <person name="Li D."/>
            <person name="Dong L."/>
            <person name="Tao Y."/>
            <person name="Gao C."/>
            <person name="Wu H."/>
            <person name="Li Y."/>
            <person name="Cui Y."/>
            <person name="Guo X."/>
            <person name="Zheng S."/>
            <person name="Wang B."/>
            <person name="Yu K."/>
            <person name="Liang Q."/>
            <person name="Yang W."/>
            <person name="Lou X."/>
            <person name="Chen J."/>
            <person name="Feng M."/>
            <person name="Jian J."/>
            <person name="Zhang X."/>
            <person name="Luo G."/>
            <person name="Jiang Y."/>
            <person name="Liu J."/>
            <person name="Wang Z."/>
            <person name="Sha Y."/>
            <person name="Zhang B."/>
            <person name="Wu H."/>
            <person name="Tang D."/>
            <person name="Shen Q."/>
            <person name="Xue P."/>
            <person name="Zou S."/>
            <person name="Wang X."/>
            <person name="Liu X."/>
            <person name="Wang F."/>
            <person name="Yang Y."/>
            <person name="An X."/>
            <person name="Dong Z."/>
            <person name="Zhang K."/>
            <person name="Zhang X."/>
            <person name="Luo M.C."/>
            <person name="Dvorak J."/>
            <person name="Tong Y."/>
            <person name="Wang J."/>
            <person name="Yang H."/>
            <person name="Li Z."/>
            <person name="Wang D."/>
            <person name="Zhang A."/>
            <person name="Wang J."/>
        </authorList>
    </citation>
    <scope>NUCLEOTIDE SEQUENCE</scope>
    <source>
        <strain evidence="3">cv. G1812</strain>
    </source>
</reference>
<evidence type="ECO:0000313" key="2">
    <source>
        <dbReference type="EnsemblPlants" id="TuG1812G0200000995.01.T01.cds419282"/>
    </source>
</evidence>
<accession>A0A8R7PA66</accession>
<evidence type="ECO:0000313" key="3">
    <source>
        <dbReference type="Proteomes" id="UP000015106"/>
    </source>
</evidence>
<feature type="compositionally biased region" description="Polar residues" evidence="1">
    <location>
        <begin position="136"/>
        <end position="156"/>
    </location>
</feature>
<sequence>MPCRAWGRHHPRRSSRPTTPTPPSCKRCTSPPCPCPSTSTLTPPQSPPRPPPRRPHRRPSSRTSPAVAAGSRPRPPRRRDRSPATPSRRPHPWAPRRTRGGWAWGPTQRSPGGLGSVGRGRRSARRPRTSAPTPSISDSWCSTSRAPRPSPRQTAHSCPRRSTRPPPRRCWTASLSTARSGTRCGCRRTSTRRRSIATTTSSSTRATRRWTRGASCARAVSYNFA</sequence>
<dbReference type="AlphaFoldDB" id="A0A8R7PA66"/>
<dbReference type="Gramene" id="TuG1812G0200000995.01.T01">
    <property type="protein sequence ID" value="TuG1812G0200000995.01.T01.cds419282"/>
    <property type="gene ID" value="TuG1812G0200000995.01"/>
</dbReference>
<feature type="region of interest" description="Disordered" evidence="1">
    <location>
        <begin position="1"/>
        <end position="170"/>
    </location>
</feature>
<protein>
    <submittedName>
        <fullName evidence="2">Uncharacterized protein</fullName>
    </submittedName>
</protein>
<feature type="compositionally biased region" description="Basic residues" evidence="1">
    <location>
        <begin position="119"/>
        <end position="128"/>
    </location>
</feature>
<dbReference type="EnsemblPlants" id="TuG1812G0200000995.01.T01">
    <property type="protein sequence ID" value="TuG1812G0200000995.01.T01.cds419282"/>
    <property type="gene ID" value="TuG1812G0200000995.01"/>
</dbReference>
<name>A0A8R7PA66_TRIUA</name>
<feature type="compositionally biased region" description="Low complexity" evidence="1">
    <location>
        <begin position="61"/>
        <end position="72"/>
    </location>
</feature>